<evidence type="ECO:0000313" key="2">
    <source>
        <dbReference type="Proteomes" id="UP001148838"/>
    </source>
</evidence>
<gene>
    <name evidence="1" type="ORF">ANN_05247</name>
</gene>
<sequence length="212" mass="25149">MSCQASVRVLLLQENLAFFRRRSNVIWVRVKFHNHTEQPCYLLRQFQVDHPNFQMIGPKRALVIQRERMVYSITEFICVDRAEVKIRVTESTVPYNMFPDYIITEYFRRNVFNLVDKFRATECTERKKSCRKYDRARLQYGIRPTLRDALGNDFNCTSAVLRFLSNTGLDKLLPIFPYQLIIILRKCDGLKVTVFANFADLEGIKREFRSDD</sequence>
<proteinExistence type="predicted"/>
<keyword evidence="2" id="KW-1185">Reference proteome</keyword>
<evidence type="ECO:0000313" key="1">
    <source>
        <dbReference type="EMBL" id="KAJ4443573.1"/>
    </source>
</evidence>
<protein>
    <submittedName>
        <fullName evidence="1">Uncharacterized protein</fullName>
    </submittedName>
</protein>
<comment type="caution">
    <text evidence="1">The sequence shown here is derived from an EMBL/GenBank/DDBJ whole genome shotgun (WGS) entry which is preliminary data.</text>
</comment>
<accession>A0ABQ8TBG4</accession>
<organism evidence="1 2">
    <name type="scientific">Periplaneta americana</name>
    <name type="common">American cockroach</name>
    <name type="synonym">Blatta americana</name>
    <dbReference type="NCBI Taxonomy" id="6978"/>
    <lineage>
        <taxon>Eukaryota</taxon>
        <taxon>Metazoa</taxon>
        <taxon>Ecdysozoa</taxon>
        <taxon>Arthropoda</taxon>
        <taxon>Hexapoda</taxon>
        <taxon>Insecta</taxon>
        <taxon>Pterygota</taxon>
        <taxon>Neoptera</taxon>
        <taxon>Polyneoptera</taxon>
        <taxon>Dictyoptera</taxon>
        <taxon>Blattodea</taxon>
        <taxon>Blattoidea</taxon>
        <taxon>Blattidae</taxon>
        <taxon>Blattinae</taxon>
        <taxon>Periplaneta</taxon>
    </lineage>
</organism>
<reference evidence="1 2" key="1">
    <citation type="journal article" date="2022" name="Allergy">
        <title>Genome assembly and annotation of Periplaneta americana reveal a comprehensive cockroach allergen profile.</title>
        <authorList>
            <person name="Wang L."/>
            <person name="Xiong Q."/>
            <person name="Saelim N."/>
            <person name="Wang L."/>
            <person name="Nong W."/>
            <person name="Wan A.T."/>
            <person name="Shi M."/>
            <person name="Liu X."/>
            <person name="Cao Q."/>
            <person name="Hui J.H.L."/>
            <person name="Sookrung N."/>
            <person name="Leung T.F."/>
            <person name="Tungtrongchitr A."/>
            <person name="Tsui S.K.W."/>
        </authorList>
    </citation>
    <scope>NUCLEOTIDE SEQUENCE [LARGE SCALE GENOMIC DNA]</scope>
    <source>
        <strain evidence="1">PWHHKU_190912</strain>
    </source>
</reference>
<dbReference type="Proteomes" id="UP001148838">
    <property type="component" value="Unassembled WGS sequence"/>
</dbReference>
<dbReference type="EMBL" id="JAJSOF020000013">
    <property type="protein sequence ID" value="KAJ4443573.1"/>
    <property type="molecule type" value="Genomic_DNA"/>
</dbReference>
<name>A0ABQ8TBG4_PERAM</name>